<dbReference type="EMBL" id="CP024091">
    <property type="protein sequence ID" value="ATP55973.1"/>
    <property type="molecule type" value="Genomic_DNA"/>
</dbReference>
<feature type="domain" description="FAD-binding FR-type" evidence="1">
    <location>
        <begin position="15"/>
        <end position="115"/>
    </location>
</feature>
<dbReference type="PANTHER" id="PTHR30157:SF0">
    <property type="entry name" value="NADPH-DEPENDENT FERRIC-CHELATE REDUCTASE"/>
    <property type="match status" value="1"/>
</dbReference>
<dbReference type="Proteomes" id="UP000223749">
    <property type="component" value="Chromosome"/>
</dbReference>
<dbReference type="RefSeq" id="WP_099437915.1">
    <property type="nucleotide sequence ID" value="NZ_CP024091.1"/>
</dbReference>
<dbReference type="SUPFAM" id="SSF63380">
    <property type="entry name" value="Riboflavin synthase domain-like"/>
    <property type="match status" value="1"/>
</dbReference>
<gene>
    <name evidence="2" type="ORF">CPT03_05590</name>
</gene>
<evidence type="ECO:0000313" key="3">
    <source>
        <dbReference type="Proteomes" id="UP000223749"/>
    </source>
</evidence>
<dbReference type="InterPro" id="IPR017938">
    <property type="entry name" value="Riboflavin_synthase-like_b-brl"/>
</dbReference>
<dbReference type="AlphaFoldDB" id="A0A2D1U307"/>
<dbReference type="KEGG" id="pgs:CPT03_05590"/>
<sequence>MNLIKRKALVIFEKQFGKTGQVLDVRAWNPSTFYEIDLHLPGVDMSKWQSVQHMKCKVADGVYRDYTPAHWDEETQTCTLYVDAAHDGSGSKWAASLKPKDEIVYLGISSTFTKPVSSVSLTCLGDSSAIGHFLALEQLAGKGNVSGAVVIKEEEHRRAFRSYFDSPLEAIPQKVNSNINNLQEWLKEQNLDSGAVYLAGNVPMVVELRKIIKALPGFNGRVKVQGFWW</sequence>
<evidence type="ECO:0000259" key="1">
    <source>
        <dbReference type="PROSITE" id="PS51384"/>
    </source>
</evidence>
<proteinExistence type="predicted"/>
<reference evidence="2 3" key="1">
    <citation type="submission" date="2017-10" db="EMBL/GenBank/DDBJ databases">
        <title>Whole genome of Pedobacter ginsengisoli T01R-27 isolated from tomato rhizosphere.</title>
        <authorList>
            <person name="Weon H.-Y."/>
            <person name="Lee S.A."/>
            <person name="Sang M.K."/>
            <person name="Song J."/>
        </authorList>
    </citation>
    <scope>NUCLEOTIDE SEQUENCE [LARGE SCALE GENOMIC DNA]</scope>
    <source>
        <strain evidence="2 3">T01R-27</strain>
    </source>
</reference>
<dbReference type="Gene3D" id="2.40.30.10">
    <property type="entry name" value="Translation factors"/>
    <property type="match status" value="1"/>
</dbReference>
<accession>A0A2D1U307</accession>
<dbReference type="PANTHER" id="PTHR30157">
    <property type="entry name" value="FERRIC REDUCTASE, NADPH-DEPENDENT"/>
    <property type="match status" value="1"/>
</dbReference>
<protein>
    <submittedName>
        <fullName evidence="2">Siderophore-interacting protein</fullName>
    </submittedName>
</protein>
<dbReference type="PROSITE" id="PS51384">
    <property type="entry name" value="FAD_FR"/>
    <property type="match status" value="1"/>
</dbReference>
<evidence type="ECO:0000313" key="2">
    <source>
        <dbReference type="EMBL" id="ATP55973.1"/>
    </source>
</evidence>
<organism evidence="2 3">
    <name type="scientific">Pedobacter ginsengisoli</name>
    <dbReference type="NCBI Taxonomy" id="363852"/>
    <lineage>
        <taxon>Bacteria</taxon>
        <taxon>Pseudomonadati</taxon>
        <taxon>Bacteroidota</taxon>
        <taxon>Sphingobacteriia</taxon>
        <taxon>Sphingobacteriales</taxon>
        <taxon>Sphingobacteriaceae</taxon>
        <taxon>Pedobacter</taxon>
    </lineage>
</organism>
<keyword evidence="3" id="KW-1185">Reference proteome</keyword>
<dbReference type="InterPro" id="IPR039374">
    <property type="entry name" value="SIP_fam"/>
</dbReference>
<name>A0A2D1U307_9SPHI</name>
<dbReference type="InterPro" id="IPR017927">
    <property type="entry name" value="FAD-bd_FR_type"/>
</dbReference>
<dbReference type="OrthoDB" id="649820at2"/>
<dbReference type="GO" id="GO:0016491">
    <property type="term" value="F:oxidoreductase activity"/>
    <property type="evidence" value="ECO:0007669"/>
    <property type="project" value="InterPro"/>
</dbReference>